<evidence type="ECO:0000256" key="1">
    <source>
        <dbReference type="SAM" id="MobiDB-lite"/>
    </source>
</evidence>
<reference evidence="2" key="1">
    <citation type="submission" date="2019-01" db="EMBL/GenBank/DDBJ databases">
        <title>Genomic signatures and co-occurrence patterns of the ultra-small Saccharimodia (Patescibacteria phylum) suggest a symbiotic lifestyle.</title>
        <authorList>
            <person name="Lemos L."/>
            <person name="Medeiros J."/>
            <person name="Andreote F."/>
            <person name="Fernandes G."/>
            <person name="Varani A."/>
            <person name="Oliveira G."/>
            <person name="Pylro V."/>
        </authorList>
    </citation>
    <scope>NUCLEOTIDE SEQUENCE [LARGE SCALE GENOMIC DNA]</scope>
    <source>
        <strain evidence="2">AMD01</strain>
    </source>
</reference>
<dbReference type="EMBL" id="SCKW01000028">
    <property type="protein sequence ID" value="RWZ78149.1"/>
    <property type="molecule type" value="Genomic_DNA"/>
</dbReference>
<keyword evidence="3" id="KW-1185">Reference proteome</keyword>
<comment type="caution">
    <text evidence="2">The sequence shown here is derived from an EMBL/GenBank/DDBJ whole genome shotgun (WGS) entry which is preliminary data.</text>
</comment>
<sequence length="428" mass="45689">MRLSPIERLGSYPGSAAESYQAFNAITDAGERLPRLAIDTRDYQIIGPGGRVYSRFGGRMADIIFAGYLQAKQGGYGHEAARRYLEYQEALEVEDLCAGKLGGNLMIKISPLPDTVVSGVHGTAGYERDVALVRLYFADPGGGKLRTRCLSLEGSRQAAIRQAAGRLGWRIGPGGSETILASRLVLSLDEPHWQAPGELLKTAYCQALGQQDLGRLALSRSFSQPIDTLSFIRSHPDLLQRYLDDVAAIDRSAADPAGLAGQKELAMRRYAAALDARLLKLGPGDNRQQADRQGGEGYSSGYGGGCSILTGTDQAKQSGLLMGELNDVTCPLCGRSGVTASLEGSVLICSECGNGVDICTKEVRRRSGPSAAPAAAKPARSVNRPSAAAVRSGSARPRARRVIELGGEYWLAYETPELAPIRLNRPPL</sequence>
<feature type="compositionally biased region" description="Low complexity" evidence="1">
    <location>
        <begin position="368"/>
        <end position="381"/>
    </location>
</feature>
<dbReference type="AlphaFoldDB" id="A0A4Q0AGS0"/>
<name>A0A4Q0AGS0_9BACT</name>
<accession>A0A4Q0AGS0</accession>
<evidence type="ECO:0000313" key="2">
    <source>
        <dbReference type="EMBL" id="RWZ78149.1"/>
    </source>
</evidence>
<protein>
    <submittedName>
        <fullName evidence="2">Uncharacterized protein</fullName>
    </submittedName>
</protein>
<organism evidence="2 3">
    <name type="scientific">Candidatus Chaera renei</name>
    <dbReference type="NCBI Taxonomy" id="2506947"/>
    <lineage>
        <taxon>Bacteria</taxon>
        <taxon>Candidatus Saccharimonadota</taxon>
        <taxon>Candidatus Saccharimonadia</taxon>
        <taxon>Candidatus Saccharimonadales</taxon>
        <taxon>Candidatus Saccharimonadaceae</taxon>
        <taxon>Candidatus Chaera</taxon>
    </lineage>
</organism>
<evidence type="ECO:0000313" key="3">
    <source>
        <dbReference type="Proteomes" id="UP000289269"/>
    </source>
</evidence>
<proteinExistence type="predicted"/>
<gene>
    <name evidence="2" type="ORF">EOT04_02720</name>
</gene>
<dbReference type="Proteomes" id="UP000289269">
    <property type="component" value="Unassembled WGS sequence"/>
</dbReference>
<feature type="region of interest" description="Disordered" evidence="1">
    <location>
        <begin position="367"/>
        <end position="397"/>
    </location>
</feature>